<feature type="region of interest" description="Disordered" evidence="1">
    <location>
        <begin position="53"/>
        <end position="82"/>
    </location>
</feature>
<protein>
    <submittedName>
        <fullName evidence="2">Uncharacterized protein</fullName>
    </submittedName>
</protein>
<feature type="region of interest" description="Disordered" evidence="1">
    <location>
        <begin position="1"/>
        <end position="27"/>
    </location>
</feature>
<dbReference type="AlphaFoldDB" id="A0A0N9HX40"/>
<evidence type="ECO:0000256" key="1">
    <source>
        <dbReference type="SAM" id="MobiDB-lite"/>
    </source>
</evidence>
<proteinExistence type="predicted"/>
<reference evidence="2 3" key="1">
    <citation type="submission" date="2015-07" db="EMBL/GenBank/DDBJ databases">
        <title>Genome sequencing of Kibdelosporangium phytohabitans.</title>
        <authorList>
            <person name="Qin S."/>
            <person name="Xing K."/>
        </authorList>
    </citation>
    <scope>NUCLEOTIDE SEQUENCE [LARGE SCALE GENOMIC DNA]</scope>
    <source>
        <strain evidence="2 3">KLBMP1111</strain>
    </source>
</reference>
<name>A0A0N9HX40_9PSEU</name>
<organism evidence="2 3">
    <name type="scientific">Kibdelosporangium phytohabitans</name>
    <dbReference type="NCBI Taxonomy" id="860235"/>
    <lineage>
        <taxon>Bacteria</taxon>
        <taxon>Bacillati</taxon>
        <taxon>Actinomycetota</taxon>
        <taxon>Actinomycetes</taxon>
        <taxon>Pseudonocardiales</taxon>
        <taxon>Pseudonocardiaceae</taxon>
        <taxon>Kibdelosporangium</taxon>
    </lineage>
</organism>
<accession>A0A0N9HX40</accession>
<evidence type="ECO:0000313" key="3">
    <source>
        <dbReference type="Proteomes" id="UP000063699"/>
    </source>
</evidence>
<keyword evidence="3" id="KW-1185">Reference proteome</keyword>
<dbReference type="EMBL" id="CP012752">
    <property type="protein sequence ID" value="ALG09838.1"/>
    <property type="molecule type" value="Genomic_DNA"/>
</dbReference>
<dbReference type="KEGG" id="kphy:AOZ06_25685"/>
<dbReference type="Proteomes" id="UP000063699">
    <property type="component" value="Chromosome"/>
</dbReference>
<evidence type="ECO:0000313" key="2">
    <source>
        <dbReference type="EMBL" id="ALG09838.1"/>
    </source>
</evidence>
<sequence>MPSAPVTRSNRRGAVRRNATPTPESSCSMAVIVSSKTNPASSAALWLSTVDKSDRVTSTPRDGSEFSGNRAIRRPPSSRSDT</sequence>
<gene>
    <name evidence="2" type="ORF">AOZ06_25685</name>
</gene>